<dbReference type="RefSeq" id="WP_238676578.1">
    <property type="nucleotide sequence ID" value="NZ_JAKKFD010000001.1"/>
</dbReference>
<name>A0ABS9MVR0_9ACTN</name>
<dbReference type="Proteomes" id="UP001201629">
    <property type="component" value="Unassembled WGS sequence"/>
</dbReference>
<comment type="caution">
    <text evidence="1">The sequence shown here is derived from an EMBL/GenBank/DDBJ whole genome shotgun (WGS) entry which is preliminary data.</text>
</comment>
<evidence type="ECO:0000313" key="1">
    <source>
        <dbReference type="EMBL" id="MCG5441134.1"/>
    </source>
</evidence>
<dbReference type="EMBL" id="JAKKFD010000001">
    <property type="protein sequence ID" value="MCG5441134.1"/>
    <property type="molecule type" value="Genomic_DNA"/>
</dbReference>
<reference evidence="1 2" key="1">
    <citation type="submission" date="2022-01" db="EMBL/GenBank/DDBJ databases">
        <authorList>
            <person name="Riesco R."/>
            <person name="Trujillo M.E."/>
        </authorList>
    </citation>
    <scope>NUCLEOTIDE SEQUENCE [LARGE SCALE GENOMIC DNA]</scope>
    <source>
        <strain evidence="1 2">NIE79</strain>
    </source>
</reference>
<protein>
    <submittedName>
        <fullName evidence="1">Uncharacterized protein</fullName>
    </submittedName>
</protein>
<evidence type="ECO:0000313" key="2">
    <source>
        <dbReference type="Proteomes" id="UP001201629"/>
    </source>
</evidence>
<sequence>MALADELAEWTDVDGAQYELGRAVGLFTDQMFLQVKWVFWSDNPLGQALWDMLHELVKAGVLEYRDEPDHQFRWKTATPFGGLTAEDSRSATTESP</sequence>
<gene>
    <name evidence="1" type="ORF">NIE79_000068</name>
</gene>
<organism evidence="1 2">
    <name type="scientific">Micromonospora trifolii</name>
    <dbReference type="NCBI Taxonomy" id="2911208"/>
    <lineage>
        <taxon>Bacteria</taxon>
        <taxon>Bacillati</taxon>
        <taxon>Actinomycetota</taxon>
        <taxon>Actinomycetes</taxon>
        <taxon>Micromonosporales</taxon>
        <taxon>Micromonosporaceae</taxon>
        <taxon>Micromonospora</taxon>
    </lineage>
</organism>
<proteinExistence type="predicted"/>
<accession>A0ABS9MVR0</accession>
<keyword evidence="2" id="KW-1185">Reference proteome</keyword>